<accession>A0ABY4CEW0</accession>
<evidence type="ECO:0000259" key="1">
    <source>
        <dbReference type="PROSITE" id="PS50883"/>
    </source>
</evidence>
<dbReference type="Pfam" id="PF00563">
    <property type="entry name" value="EAL"/>
    <property type="match status" value="1"/>
</dbReference>
<dbReference type="InterPro" id="IPR035919">
    <property type="entry name" value="EAL_sf"/>
</dbReference>
<evidence type="ECO:0000313" key="3">
    <source>
        <dbReference type="Proteomes" id="UP000830167"/>
    </source>
</evidence>
<dbReference type="PROSITE" id="PS50883">
    <property type="entry name" value="EAL"/>
    <property type="match status" value="1"/>
</dbReference>
<dbReference type="RefSeq" id="WP_347435749.1">
    <property type="nucleotide sequence ID" value="NZ_CP089291.1"/>
</dbReference>
<dbReference type="PANTHER" id="PTHR33121:SF76">
    <property type="entry name" value="SIGNALING PROTEIN"/>
    <property type="match status" value="1"/>
</dbReference>
<protein>
    <submittedName>
        <fullName evidence="2">EAL domain-containing protein</fullName>
    </submittedName>
</protein>
<name>A0ABY4CEW0_9BACL</name>
<dbReference type="Gene3D" id="3.20.20.450">
    <property type="entry name" value="EAL domain"/>
    <property type="match status" value="1"/>
</dbReference>
<dbReference type="SUPFAM" id="SSF141868">
    <property type="entry name" value="EAL domain-like"/>
    <property type="match status" value="1"/>
</dbReference>
<dbReference type="PANTHER" id="PTHR33121">
    <property type="entry name" value="CYCLIC DI-GMP PHOSPHODIESTERASE PDEF"/>
    <property type="match status" value="1"/>
</dbReference>
<keyword evidence="3" id="KW-1185">Reference proteome</keyword>
<dbReference type="Proteomes" id="UP000830167">
    <property type="component" value="Chromosome"/>
</dbReference>
<dbReference type="InterPro" id="IPR050706">
    <property type="entry name" value="Cyclic-di-GMP_PDE-like"/>
</dbReference>
<dbReference type="InterPro" id="IPR001633">
    <property type="entry name" value="EAL_dom"/>
</dbReference>
<organism evidence="2 3">
    <name type="scientific">Fodinisporobacter ferrooxydans</name>
    <dbReference type="NCBI Taxonomy" id="2901836"/>
    <lineage>
        <taxon>Bacteria</taxon>
        <taxon>Bacillati</taxon>
        <taxon>Bacillota</taxon>
        <taxon>Bacilli</taxon>
        <taxon>Bacillales</taxon>
        <taxon>Alicyclobacillaceae</taxon>
        <taxon>Fodinisporobacter</taxon>
    </lineage>
</organism>
<sequence>MIGEKVNIDTIIHSNTFHHFFQPLYHLSNWSLYGNEALFRTNSGENPETVFFTALKRKKLYELDMASISKAISFYSKFNPNNFLFVNVFPSTLENPFFMRFIYNIINKYGGSNKNIVFEIVESQEIKDIKSLSTIISFLQQNGFRVALDDIGKGSMSFQKLIELSPDFIKLDRYFSMDLSISNKKQKLIQLFVNYCESNVELILEGIEKETDLAVAKCLGVSIGQGYLLGMPNKMPVS</sequence>
<dbReference type="EMBL" id="CP089291">
    <property type="protein sequence ID" value="UOF89066.1"/>
    <property type="molecule type" value="Genomic_DNA"/>
</dbReference>
<feature type="domain" description="EAL" evidence="1">
    <location>
        <begin position="1"/>
        <end position="238"/>
    </location>
</feature>
<reference evidence="2" key="1">
    <citation type="submission" date="2021-12" db="EMBL/GenBank/DDBJ databases">
        <title>Alicyclobacillaceae gen. nov., sp. nov., isolated from chalcocite enrichment system.</title>
        <authorList>
            <person name="Jiang Z."/>
        </authorList>
    </citation>
    <scope>NUCLEOTIDE SEQUENCE</scope>
    <source>
        <strain evidence="2">MYW30-H2</strain>
    </source>
</reference>
<proteinExistence type="predicted"/>
<evidence type="ECO:0000313" key="2">
    <source>
        <dbReference type="EMBL" id="UOF89066.1"/>
    </source>
</evidence>
<dbReference type="CDD" id="cd01948">
    <property type="entry name" value="EAL"/>
    <property type="match status" value="1"/>
</dbReference>
<gene>
    <name evidence="2" type="ORF">LSG31_14155</name>
</gene>
<dbReference type="SMART" id="SM00052">
    <property type="entry name" value="EAL"/>
    <property type="match status" value="1"/>
</dbReference>